<dbReference type="RefSeq" id="WP_154766002.1">
    <property type="nucleotide sequence ID" value="NZ_WMBT01000020.1"/>
</dbReference>
<keyword evidence="3" id="KW-1185">Reference proteome</keyword>
<gene>
    <name evidence="2" type="ORF">GIY56_16690</name>
</gene>
<dbReference type="EMBL" id="WMBT01000020">
    <property type="protein sequence ID" value="MTE01929.1"/>
    <property type="molecule type" value="Genomic_DNA"/>
</dbReference>
<feature type="transmembrane region" description="Helical" evidence="1">
    <location>
        <begin position="94"/>
        <end position="115"/>
    </location>
</feature>
<keyword evidence="1" id="KW-0472">Membrane</keyword>
<reference evidence="2 3" key="1">
    <citation type="submission" date="2019-11" db="EMBL/GenBank/DDBJ databases">
        <authorList>
            <person name="Lang L."/>
        </authorList>
    </citation>
    <scope>NUCLEOTIDE SEQUENCE [LARGE SCALE GENOMIC DNA]</scope>
    <source>
        <strain evidence="2 3">YIM 132242</strain>
    </source>
</reference>
<feature type="transmembrane region" description="Helical" evidence="1">
    <location>
        <begin position="42"/>
        <end position="62"/>
    </location>
</feature>
<sequence length="167" mass="17430">MPFRTYLLREAILIATMNAAINAAYTGWLWRKFDPVPLAGKGGIALDLALTPVVIASLSVLIGTGMARRKLASGRVAADGSRPHPVFRRLPRGLAARAAVAAGLTGLLLALPLWFLLPLAGDGLLTRFEASGTKVAITLALSLLIVPMVTVAALSDLQGSRARGVPA</sequence>
<feature type="transmembrane region" description="Helical" evidence="1">
    <location>
        <begin position="135"/>
        <end position="154"/>
    </location>
</feature>
<comment type="caution">
    <text evidence="2">The sequence shown here is derived from an EMBL/GenBank/DDBJ whole genome shotgun (WGS) entry which is preliminary data.</text>
</comment>
<keyword evidence="1" id="KW-1133">Transmembrane helix</keyword>
<organism evidence="2 3">
    <name type="scientific">Paracoccus lichenicola</name>
    <dbReference type="NCBI Taxonomy" id="2665644"/>
    <lineage>
        <taxon>Bacteria</taxon>
        <taxon>Pseudomonadati</taxon>
        <taxon>Pseudomonadota</taxon>
        <taxon>Alphaproteobacteria</taxon>
        <taxon>Rhodobacterales</taxon>
        <taxon>Paracoccaceae</taxon>
        <taxon>Paracoccus</taxon>
    </lineage>
</organism>
<name>A0A6L6HU42_9RHOB</name>
<evidence type="ECO:0000256" key="1">
    <source>
        <dbReference type="SAM" id="Phobius"/>
    </source>
</evidence>
<keyword evidence="1" id="KW-0812">Transmembrane</keyword>
<evidence type="ECO:0000313" key="2">
    <source>
        <dbReference type="EMBL" id="MTE01929.1"/>
    </source>
</evidence>
<protein>
    <submittedName>
        <fullName evidence="2">Uncharacterized protein</fullName>
    </submittedName>
</protein>
<proteinExistence type="predicted"/>
<accession>A0A6L6HU42</accession>
<dbReference type="AlphaFoldDB" id="A0A6L6HU42"/>
<feature type="transmembrane region" description="Helical" evidence="1">
    <location>
        <begin position="12"/>
        <end position="30"/>
    </location>
</feature>
<evidence type="ECO:0000313" key="3">
    <source>
        <dbReference type="Proteomes" id="UP000481417"/>
    </source>
</evidence>
<dbReference type="Proteomes" id="UP000481417">
    <property type="component" value="Unassembled WGS sequence"/>
</dbReference>